<gene>
    <name evidence="1" type="ORF">L2724_09075</name>
</gene>
<dbReference type="RefSeq" id="WP_269296258.1">
    <property type="nucleotide sequence ID" value="NZ_JAKHPH010000042.1"/>
</dbReference>
<proteinExistence type="predicted"/>
<reference evidence="1" key="1">
    <citation type="submission" date="2022-01" db="EMBL/GenBank/DDBJ databases">
        <title>VMRC isolate genome collection.</title>
        <authorList>
            <person name="France M."/>
            <person name="Rutt L."/>
            <person name="Humphrys M."/>
            <person name="Ravel J."/>
        </authorList>
    </citation>
    <scope>NUCLEOTIDE SEQUENCE</scope>
    <source>
        <strain evidence="1">C0048A1</strain>
    </source>
</reference>
<sequence>MNSKINLKTGYPIAKFSSIQQTKEMLATTQDPNNINFGKYEKDNLIKHCQEFGNNAINMTIERYGGFLYLYPSTLGELKYKQGLWDEAELLWLPLLMANTNPCEFLAKMYRREHRYNDEISILKLGINAWKTSPFNLYHGTAENLEERLTKAIKVKDHHTMKDISRGFKYVPFEFDEEFIGKLNSLRKQN</sequence>
<dbReference type="Proteomes" id="UP001212401">
    <property type="component" value="Unassembled WGS sequence"/>
</dbReference>
<organism evidence="1 2">
    <name type="scientific">Limosilactobacillus vaginalis</name>
    <dbReference type="NCBI Taxonomy" id="1633"/>
    <lineage>
        <taxon>Bacteria</taxon>
        <taxon>Bacillati</taxon>
        <taxon>Bacillota</taxon>
        <taxon>Bacilli</taxon>
        <taxon>Lactobacillales</taxon>
        <taxon>Lactobacillaceae</taxon>
        <taxon>Limosilactobacillus</taxon>
    </lineage>
</organism>
<name>A0AAW5WUZ2_9LACO</name>
<comment type="caution">
    <text evidence="1">The sequence shown here is derived from an EMBL/GenBank/DDBJ whole genome shotgun (WGS) entry which is preliminary data.</text>
</comment>
<accession>A0AAW5WUZ2</accession>
<protein>
    <submittedName>
        <fullName evidence="1">Uncharacterized protein</fullName>
    </submittedName>
</protein>
<dbReference type="AlphaFoldDB" id="A0AAW5WUZ2"/>
<evidence type="ECO:0000313" key="1">
    <source>
        <dbReference type="EMBL" id="MCZ3668394.1"/>
    </source>
</evidence>
<evidence type="ECO:0000313" key="2">
    <source>
        <dbReference type="Proteomes" id="UP001212401"/>
    </source>
</evidence>
<dbReference type="EMBL" id="JAKHPH010000042">
    <property type="protein sequence ID" value="MCZ3668394.1"/>
    <property type="molecule type" value="Genomic_DNA"/>
</dbReference>